<dbReference type="InterPro" id="IPR029058">
    <property type="entry name" value="AB_hydrolase_fold"/>
</dbReference>
<dbReference type="InterPro" id="IPR050471">
    <property type="entry name" value="AB_hydrolase"/>
</dbReference>
<accession>A0A7X0FSL6</accession>
<evidence type="ECO:0000259" key="1">
    <source>
        <dbReference type="Pfam" id="PF00561"/>
    </source>
</evidence>
<dbReference type="EMBL" id="JACHML010000001">
    <property type="protein sequence ID" value="MBB6392789.1"/>
    <property type="molecule type" value="Genomic_DNA"/>
</dbReference>
<dbReference type="RefSeq" id="WP_184751864.1">
    <property type="nucleotide sequence ID" value="NZ_BAAAJR010000001.1"/>
</dbReference>
<keyword evidence="3" id="KW-1185">Reference proteome</keyword>
<dbReference type="Gene3D" id="3.40.50.1820">
    <property type="entry name" value="alpha/beta hydrolase"/>
    <property type="match status" value="1"/>
</dbReference>
<dbReference type="SUPFAM" id="SSF53474">
    <property type="entry name" value="alpha/beta-Hydrolases"/>
    <property type="match status" value="1"/>
</dbReference>
<dbReference type="Pfam" id="PF00561">
    <property type="entry name" value="Abhydrolase_1"/>
    <property type="match status" value="1"/>
</dbReference>
<dbReference type="AlphaFoldDB" id="A0A7X0FSL6"/>
<dbReference type="PRINTS" id="PR00111">
    <property type="entry name" value="ABHYDROLASE"/>
</dbReference>
<name>A0A7X0FSL6_9MICO</name>
<proteinExistence type="predicted"/>
<dbReference type="GO" id="GO:0003824">
    <property type="term" value="F:catalytic activity"/>
    <property type="evidence" value="ECO:0007669"/>
    <property type="project" value="UniProtKB-ARBA"/>
</dbReference>
<evidence type="ECO:0000313" key="2">
    <source>
        <dbReference type="EMBL" id="MBB6392789.1"/>
    </source>
</evidence>
<comment type="caution">
    <text evidence="2">The sequence shown here is derived from an EMBL/GenBank/DDBJ whole genome shotgun (WGS) entry which is preliminary data.</text>
</comment>
<protein>
    <submittedName>
        <fullName evidence="2">Pimeloyl-ACP methyl ester carboxylesterase</fullName>
    </submittedName>
</protein>
<evidence type="ECO:0000313" key="3">
    <source>
        <dbReference type="Proteomes" id="UP000537775"/>
    </source>
</evidence>
<reference evidence="2 3" key="1">
    <citation type="submission" date="2020-08" db="EMBL/GenBank/DDBJ databases">
        <title>Sequencing the genomes of 1000 actinobacteria strains.</title>
        <authorList>
            <person name="Klenk H.-P."/>
        </authorList>
    </citation>
    <scope>NUCLEOTIDE SEQUENCE [LARGE SCALE GENOMIC DNA]</scope>
    <source>
        <strain evidence="2 3">DSM 12511</strain>
    </source>
</reference>
<dbReference type="PANTHER" id="PTHR43433:SF5">
    <property type="entry name" value="AB HYDROLASE-1 DOMAIN-CONTAINING PROTEIN"/>
    <property type="match status" value="1"/>
</dbReference>
<dbReference type="InterPro" id="IPR000073">
    <property type="entry name" value="AB_hydrolase_1"/>
</dbReference>
<gene>
    <name evidence="2" type="ORF">HD594_003102</name>
</gene>
<organism evidence="2 3">
    <name type="scientific">Microbacterium thalassium</name>
    <dbReference type="NCBI Taxonomy" id="362649"/>
    <lineage>
        <taxon>Bacteria</taxon>
        <taxon>Bacillati</taxon>
        <taxon>Actinomycetota</taxon>
        <taxon>Actinomycetes</taxon>
        <taxon>Micrococcales</taxon>
        <taxon>Microbacteriaceae</taxon>
        <taxon>Microbacterium</taxon>
    </lineage>
</organism>
<dbReference type="Proteomes" id="UP000537775">
    <property type="component" value="Unassembled WGS sequence"/>
</dbReference>
<dbReference type="PANTHER" id="PTHR43433">
    <property type="entry name" value="HYDROLASE, ALPHA/BETA FOLD FAMILY PROTEIN"/>
    <property type="match status" value="1"/>
</dbReference>
<feature type="domain" description="AB hydrolase-1" evidence="1">
    <location>
        <begin position="32"/>
        <end position="261"/>
    </location>
</feature>
<sequence>MGTDAKKLSDTIRTGRFSTGLSYDAMGDGDTTVLFLPGGPGVVRRIWKKVTKGLLRPLAEGGCSVWRLGRRRDMPTGYTIADMADDVAAVIEQDFDGHVDAVVSVSLGGLIALELAARHPDAVGCVVLIGSAARPSPAAAEAVQRYGAALAAGRFADAAAIMLEDFLPGDDLVFLRRRLGRVYSRELAASGNNRPDVLVEADAVAGFDARPDLPRITAPVLIIAGDDDHEFPLDVVEDTARRIPDSWLIRYSSHDHSGIIFDRRNVGNILAFVSSSTAEA</sequence>